<dbReference type="STRING" id="1304284.L21TH_1992"/>
<dbReference type="eggNOG" id="COG1489">
    <property type="taxonomic scope" value="Bacteria"/>
</dbReference>
<comment type="caution">
    <text evidence="4">The sequence shown here is derived from an EMBL/GenBank/DDBJ whole genome shotgun (WGS) entry which is preliminary data.</text>
</comment>
<accession>R1AS35</accession>
<evidence type="ECO:0000313" key="5">
    <source>
        <dbReference type="Proteomes" id="UP000013378"/>
    </source>
</evidence>
<dbReference type="GO" id="GO:0003677">
    <property type="term" value="F:DNA binding"/>
    <property type="evidence" value="ECO:0007669"/>
    <property type="project" value="InterPro"/>
</dbReference>
<dbReference type="Pfam" id="PF03749">
    <property type="entry name" value="SfsA"/>
    <property type="match status" value="1"/>
</dbReference>
<dbReference type="PANTHER" id="PTHR30545:SF2">
    <property type="entry name" value="SUGAR FERMENTATION STIMULATION PROTEIN A"/>
    <property type="match status" value="1"/>
</dbReference>
<comment type="similarity">
    <text evidence="1">Belongs to the SfsA family.</text>
</comment>
<dbReference type="EMBL" id="ARZA01000221">
    <property type="protein sequence ID" value="EOC99947.1"/>
    <property type="molecule type" value="Genomic_DNA"/>
</dbReference>
<dbReference type="CDD" id="cd22359">
    <property type="entry name" value="SfsA-like_bacterial"/>
    <property type="match status" value="1"/>
</dbReference>
<evidence type="ECO:0000259" key="2">
    <source>
        <dbReference type="Pfam" id="PF03749"/>
    </source>
</evidence>
<proteinExistence type="inferred from homology"/>
<evidence type="ECO:0000259" key="3">
    <source>
        <dbReference type="Pfam" id="PF17746"/>
    </source>
</evidence>
<dbReference type="RefSeq" id="WP_006315235.1">
    <property type="nucleotide sequence ID" value="NZ_ARZA01000221.1"/>
</dbReference>
<reference evidence="4 5" key="1">
    <citation type="journal article" date="2015" name="Geomicrobiol. J.">
        <title>Caldisalinibacter kiritimatiensis gen. nov., sp. nov., a moderately thermohalophilic thiosulfate-reducing bacterium from a hypersaline microbial mat.</title>
        <authorList>
            <person name="Ben Hania W."/>
            <person name="Joseph M."/>
            <person name="Fiebig A."/>
            <person name="Bunk B."/>
            <person name="Klenk H.-P."/>
            <person name="Fardeau M.-L."/>
            <person name="Spring S."/>
        </authorList>
    </citation>
    <scope>NUCLEOTIDE SEQUENCE [LARGE SCALE GENOMIC DNA]</scope>
    <source>
        <strain evidence="4 5">L21-TH-D2</strain>
    </source>
</reference>
<evidence type="ECO:0000256" key="1">
    <source>
        <dbReference type="HAMAP-Rule" id="MF_00095"/>
    </source>
</evidence>
<name>R1AS35_9FIRM</name>
<gene>
    <name evidence="1" type="primary">sfsA</name>
    <name evidence="4" type="ORF">L21TH_1992</name>
</gene>
<evidence type="ECO:0000313" key="4">
    <source>
        <dbReference type="EMBL" id="EOC99947.1"/>
    </source>
</evidence>
<keyword evidence="5" id="KW-1185">Reference proteome</keyword>
<dbReference type="Gene3D" id="3.40.1350.60">
    <property type="match status" value="1"/>
</dbReference>
<organism evidence="4 5">
    <name type="scientific">Caldisalinibacter kiritimatiensis</name>
    <dbReference type="NCBI Taxonomy" id="1304284"/>
    <lineage>
        <taxon>Bacteria</taxon>
        <taxon>Bacillati</taxon>
        <taxon>Bacillota</taxon>
        <taxon>Tissierellia</taxon>
        <taxon>Tissierellales</taxon>
        <taxon>Thermohalobacteraceae</taxon>
        <taxon>Caldisalinibacter</taxon>
    </lineage>
</organism>
<feature type="domain" description="SfsA N-terminal OB" evidence="3">
    <location>
        <begin position="16"/>
        <end position="80"/>
    </location>
</feature>
<dbReference type="HAMAP" id="MF_00095">
    <property type="entry name" value="SfsA"/>
    <property type="match status" value="1"/>
</dbReference>
<sequence length="235" mass="27334">MKLKIDGNILEGYFHRRVNRFIAEVYINNKLEKAHVPNTGRMKELLVEGAKVLVRKVEKTERKTKFDLLMVYYNNILVNIDSKIPNILLYKGFQEKKLNYFKEYNEVKREVTYGNSRFDIGLIGKENALIEAKCVTFVRNKIAMFPDAPTKRGVKHINELIKATKEGVKTAVFFIIQRDDAEVFMPNWEMDKEFSSCLRKAYNNGVKIVPLICKVTRKTICIDKEIDIKFKKTGG</sequence>
<dbReference type="InterPro" id="IPR040452">
    <property type="entry name" value="SfsA_C"/>
</dbReference>
<dbReference type="OrthoDB" id="9802365at2"/>
<dbReference type="AlphaFoldDB" id="R1AS35"/>
<dbReference type="Proteomes" id="UP000013378">
    <property type="component" value="Unassembled WGS sequence"/>
</dbReference>
<protein>
    <recommendedName>
        <fullName evidence="1">Sugar fermentation stimulation protein homolog</fullName>
    </recommendedName>
</protein>
<dbReference type="PANTHER" id="PTHR30545">
    <property type="entry name" value="SUGAR FERMENTATION STIMULATION PROTEIN A"/>
    <property type="match status" value="1"/>
</dbReference>
<dbReference type="InterPro" id="IPR005224">
    <property type="entry name" value="SfsA"/>
</dbReference>
<dbReference type="NCBIfam" id="TIGR00230">
    <property type="entry name" value="sfsA"/>
    <property type="match status" value="1"/>
</dbReference>
<dbReference type="PATRIC" id="fig|1304284.3.peg.1957"/>
<dbReference type="InterPro" id="IPR041465">
    <property type="entry name" value="SfsA_N"/>
</dbReference>
<feature type="domain" description="Sugar fermentation stimulation protein C-terminal" evidence="2">
    <location>
        <begin position="84"/>
        <end position="218"/>
    </location>
</feature>
<dbReference type="Pfam" id="PF17746">
    <property type="entry name" value="SfsA_N"/>
    <property type="match status" value="1"/>
</dbReference>
<dbReference type="Gene3D" id="2.40.50.580">
    <property type="match status" value="1"/>
</dbReference>